<sequence>MRPVARASRATDPAKSARQRPLGNLRANLGKARAGVIDIRFY</sequence>
<name>A0AAU8MR41_9GAMM</name>
<dbReference type="RefSeq" id="WP_363796505.1">
    <property type="nucleotide sequence ID" value="NZ_CP159925.1"/>
</dbReference>
<dbReference type="EMBL" id="CP159925">
    <property type="protein sequence ID" value="XCO73576.1"/>
    <property type="molecule type" value="Genomic_DNA"/>
</dbReference>
<evidence type="ECO:0000256" key="1">
    <source>
        <dbReference type="SAM" id="MobiDB-lite"/>
    </source>
</evidence>
<reference evidence="2" key="1">
    <citation type="submission" date="2024-06" db="EMBL/GenBank/DDBJ databases">
        <authorList>
            <person name="Li S."/>
        </authorList>
    </citation>
    <scope>NUCLEOTIDE SEQUENCE</scope>
    <source>
        <strain evidence="2">SR10</strain>
    </source>
</reference>
<feature type="region of interest" description="Disordered" evidence="1">
    <location>
        <begin position="1"/>
        <end position="22"/>
    </location>
</feature>
<accession>A0AAU8MR41</accession>
<organism evidence="2">
    <name type="scientific">Lysobacter firmicutimachus</name>
    <dbReference type="NCBI Taxonomy" id="1792846"/>
    <lineage>
        <taxon>Bacteria</taxon>
        <taxon>Pseudomonadati</taxon>
        <taxon>Pseudomonadota</taxon>
        <taxon>Gammaproteobacteria</taxon>
        <taxon>Lysobacterales</taxon>
        <taxon>Lysobacteraceae</taxon>
        <taxon>Lysobacter</taxon>
    </lineage>
</organism>
<proteinExistence type="predicted"/>
<dbReference type="AlphaFoldDB" id="A0AAU8MR41"/>
<gene>
    <name evidence="2" type="ORF">ABU614_14380</name>
</gene>
<evidence type="ECO:0000313" key="2">
    <source>
        <dbReference type="EMBL" id="XCO73576.1"/>
    </source>
</evidence>
<protein>
    <submittedName>
        <fullName evidence="2">Uncharacterized protein</fullName>
    </submittedName>
</protein>